<keyword evidence="9" id="KW-1185">Reference proteome</keyword>
<comment type="caution">
    <text evidence="8">The sequence shown here is derived from an EMBL/GenBank/DDBJ whole genome shotgun (WGS) entry which is preliminary data.</text>
</comment>
<dbReference type="OrthoDB" id="957443at2"/>
<evidence type="ECO:0000256" key="2">
    <source>
        <dbReference type="ARBA" id="ARBA00009399"/>
    </source>
</evidence>
<feature type="transmembrane region" description="Helical" evidence="6">
    <location>
        <begin position="56"/>
        <end position="77"/>
    </location>
</feature>
<evidence type="ECO:0000259" key="7">
    <source>
        <dbReference type="Pfam" id="PF04138"/>
    </source>
</evidence>
<gene>
    <name evidence="8" type="ORF">DYU11_05260</name>
</gene>
<evidence type="ECO:0000256" key="5">
    <source>
        <dbReference type="ARBA" id="ARBA00023136"/>
    </source>
</evidence>
<dbReference type="RefSeq" id="WP_119666549.1">
    <property type="nucleotide sequence ID" value="NZ_QXED01000001.1"/>
</dbReference>
<organism evidence="8 9">
    <name type="scientific">Fibrisoma montanum</name>
    <dbReference type="NCBI Taxonomy" id="2305895"/>
    <lineage>
        <taxon>Bacteria</taxon>
        <taxon>Pseudomonadati</taxon>
        <taxon>Bacteroidota</taxon>
        <taxon>Cytophagia</taxon>
        <taxon>Cytophagales</taxon>
        <taxon>Spirosomataceae</taxon>
        <taxon>Fibrisoma</taxon>
    </lineage>
</organism>
<evidence type="ECO:0000313" key="9">
    <source>
        <dbReference type="Proteomes" id="UP000283523"/>
    </source>
</evidence>
<dbReference type="Proteomes" id="UP000283523">
    <property type="component" value="Unassembled WGS sequence"/>
</dbReference>
<keyword evidence="4 6" id="KW-1133">Transmembrane helix</keyword>
<feature type="transmembrane region" description="Helical" evidence="6">
    <location>
        <begin position="24"/>
        <end position="44"/>
    </location>
</feature>
<proteinExistence type="inferred from homology"/>
<dbReference type="InterPro" id="IPR051401">
    <property type="entry name" value="GtrA_CellWall_Glycosyl"/>
</dbReference>
<comment type="subcellular location">
    <subcellularLocation>
        <location evidence="1">Membrane</location>
        <topology evidence="1">Multi-pass membrane protein</topology>
    </subcellularLocation>
</comment>
<protein>
    <submittedName>
        <fullName evidence="8">GtrA family protein</fullName>
    </submittedName>
</protein>
<keyword evidence="3 6" id="KW-0812">Transmembrane</keyword>
<name>A0A418MK59_9BACT</name>
<evidence type="ECO:0000313" key="8">
    <source>
        <dbReference type="EMBL" id="RIV27711.1"/>
    </source>
</evidence>
<dbReference type="AlphaFoldDB" id="A0A418MK59"/>
<evidence type="ECO:0000256" key="1">
    <source>
        <dbReference type="ARBA" id="ARBA00004141"/>
    </source>
</evidence>
<sequence>MQSTKTNVSSSDTKTDTLFNRKDVFAYFIVAAIGASLQLVVSTISQEWFKVSYEQAILIGYIVSFFVGFVLTKLFAFNAKNSAKTRREIAKFTMVSVVSCLITVVGSSLLYEFSVNRIQAFTFVIPFSVKVVNVNKLVSHTTGMGLSFISNYILHKTFTFRNTGFYEKLKRLLGL</sequence>
<feature type="domain" description="GtrA/DPMS transmembrane" evidence="7">
    <location>
        <begin position="27"/>
        <end position="115"/>
    </location>
</feature>
<dbReference type="PANTHER" id="PTHR38459:SF1">
    <property type="entry name" value="PROPHAGE BACTOPRENOL-LINKED GLUCOSE TRANSLOCASE HOMOLOG"/>
    <property type="match status" value="1"/>
</dbReference>
<reference evidence="8 9" key="1">
    <citation type="submission" date="2018-08" db="EMBL/GenBank/DDBJ databases">
        <title>Fibrisoma montanum sp. nov., isolated from Danxia mountain soil.</title>
        <authorList>
            <person name="Huang Y."/>
        </authorList>
    </citation>
    <scope>NUCLEOTIDE SEQUENCE [LARGE SCALE GENOMIC DNA]</scope>
    <source>
        <strain evidence="8 9">HYT19</strain>
    </source>
</reference>
<dbReference type="InterPro" id="IPR007267">
    <property type="entry name" value="GtrA_DPMS_TM"/>
</dbReference>
<dbReference type="PANTHER" id="PTHR38459">
    <property type="entry name" value="PROPHAGE BACTOPRENOL-LINKED GLUCOSE TRANSLOCASE HOMOLOG"/>
    <property type="match status" value="1"/>
</dbReference>
<evidence type="ECO:0000256" key="3">
    <source>
        <dbReference type="ARBA" id="ARBA00022692"/>
    </source>
</evidence>
<evidence type="ECO:0000256" key="4">
    <source>
        <dbReference type="ARBA" id="ARBA00022989"/>
    </source>
</evidence>
<feature type="transmembrane region" description="Helical" evidence="6">
    <location>
        <begin position="89"/>
        <end position="111"/>
    </location>
</feature>
<accession>A0A418MK59</accession>
<dbReference type="GO" id="GO:0000271">
    <property type="term" value="P:polysaccharide biosynthetic process"/>
    <property type="evidence" value="ECO:0007669"/>
    <property type="project" value="InterPro"/>
</dbReference>
<dbReference type="Pfam" id="PF04138">
    <property type="entry name" value="GtrA_DPMS_TM"/>
    <property type="match status" value="1"/>
</dbReference>
<dbReference type="GO" id="GO:0005886">
    <property type="term" value="C:plasma membrane"/>
    <property type="evidence" value="ECO:0007669"/>
    <property type="project" value="TreeGrafter"/>
</dbReference>
<evidence type="ECO:0000256" key="6">
    <source>
        <dbReference type="SAM" id="Phobius"/>
    </source>
</evidence>
<dbReference type="EMBL" id="QXED01000001">
    <property type="protein sequence ID" value="RIV27711.1"/>
    <property type="molecule type" value="Genomic_DNA"/>
</dbReference>
<comment type="similarity">
    <text evidence="2">Belongs to the GtrA family.</text>
</comment>
<keyword evidence="5 6" id="KW-0472">Membrane</keyword>